<organism evidence="1 2">
    <name type="scientific">Dendryphion nanum</name>
    <dbReference type="NCBI Taxonomy" id="256645"/>
    <lineage>
        <taxon>Eukaryota</taxon>
        <taxon>Fungi</taxon>
        <taxon>Dikarya</taxon>
        <taxon>Ascomycota</taxon>
        <taxon>Pezizomycotina</taxon>
        <taxon>Dothideomycetes</taxon>
        <taxon>Pleosporomycetidae</taxon>
        <taxon>Pleosporales</taxon>
        <taxon>Torulaceae</taxon>
        <taxon>Dendryphion</taxon>
    </lineage>
</organism>
<proteinExistence type="predicted"/>
<dbReference type="Proteomes" id="UP000700596">
    <property type="component" value="Unassembled WGS sequence"/>
</dbReference>
<gene>
    <name evidence="1" type="ORF">B0J11DRAFT_583827</name>
</gene>
<comment type="caution">
    <text evidence="1">The sequence shown here is derived from an EMBL/GenBank/DDBJ whole genome shotgun (WGS) entry which is preliminary data.</text>
</comment>
<protein>
    <submittedName>
        <fullName evidence="1">Uncharacterized protein</fullName>
    </submittedName>
</protein>
<dbReference type="EMBL" id="JAGMWT010000014">
    <property type="protein sequence ID" value="KAH7117134.1"/>
    <property type="molecule type" value="Genomic_DNA"/>
</dbReference>
<reference evidence="1" key="1">
    <citation type="journal article" date="2021" name="Nat. Commun.">
        <title>Genetic determinants of endophytism in the Arabidopsis root mycobiome.</title>
        <authorList>
            <person name="Mesny F."/>
            <person name="Miyauchi S."/>
            <person name="Thiergart T."/>
            <person name="Pickel B."/>
            <person name="Atanasova L."/>
            <person name="Karlsson M."/>
            <person name="Huettel B."/>
            <person name="Barry K.W."/>
            <person name="Haridas S."/>
            <person name="Chen C."/>
            <person name="Bauer D."/>
            <person name="Andreopoulos W."/>
            <person name="Pangilinan J."/>
            <person name="LaButti K."/>
            <person name="Riley R."/>
            <person name="Lipzen A."/>
            <person name="Clum A."/>
            <person name="Drula E."/>
            <person name="Henrissat B."/>
            <person name="Kohler A."/>
            <person name="Grigoriev I.V."/>
            <person name="Martin F.M."/>
            <person name="Hacquard S."/>
        </authorList>
    </citation>
    <scope>NUCLEOTIDE SEQUENCE</scope>
    <source>
        <strain evidence="1">MPI-CAGE-CH-0243</strain>
    </source>
</reference>
<keyword evidence="2" id="KW-1185">Reference proteome</keyword>
<accession>A0A9P9DDV5</accession>
<evidence type="ECO:0000313" key="1">
    <source>
        <dbReference type="EMBL" id="KAH7117134.1"/>
    </source>
</evidence>
<dbReference type="AlphaFoldDB" id="A0A9P9DDV5"/>
<evidence type="ECO:0000313" key="2">
    <source>
        <dbReference type="Proteomes" id="UP000700596"/>
    </source>
</evidence>
<sequence length="286" mass="32500">MTSRPGANASGEFPANNSCQPVDGMLAPKKNYSPLLIAIYRKLLDDELILGLQYLPGIGADTNQHVVFERQFEKKDHGMAPVKLFLGALSGKTHLCGRVYAYSNCEIVFVPPDDEPGTISVESLFNSLDWAIPFAWVIVKSVRINRIHDNAEVDNRTPTTKRTFQRFVIPVIQFYFHVWAGMKGKWNRLDDSLNLDLLKGALIELFDSPEYEEKKRSGRRFMSLEDAWSIILTNVGLNDSNQTLKLLEDEKLKNRAMILSLREREVEIDEAIAKIREGSLRQTLEC</sequence>
<name>A0A9P9DDV5_9PLEO</name>